<feature type="chain" id="PRO_5009853243" description="Dienelactone hydrolase domain-containing protein" evidence="1">
    <location>
        <begin position="21"/>
        <end position="382"/>
    </location>
</feature>
<dbReference type="AlphaFoldDB" id="A0A1L3EWR7"/>
<evidence type="ECO:0000313" key="2">
    <source>
        <dbReference type="EMBL" id="APG05495.1"/>
    </source>
</evidence>
<dbReference type="EMBL" id="CP017480">
    <property type="protein sequence ID" value="APG05495.1"/>
    <property type="molecule type" value="Genomic_DNA"/>
</dbReference>
<dbReference type="Proteomes" id="UP000182987">
    <property type="component" value="Chromosome"/>
</dbReference>
<dbReference type="SUPFAM" id="SSF53474">
    <property type="entry name" value="alpha/beta-Hydrolases"/>
    <property type="match status" value="1"/>
</dbReference>
<sequence length="382" mass="41725">MMGKVLLAVIMIGMCAPATAASGMAKSSPFTFAEEPGRFAVGLRVADLRDTSRAFGKAHSRPLQTLVWYPALTNTSPPMTVGDYVRLTVSEPELHTKWMSRVGESLDGRLRAIRNASPAQGRYPVVIYAPSDSSVSWENADICEYLASHGYIVIASPSMGADTLDMTDDLPGIEAQARDISFLIDYAKTLSDSDMSAIAVAAFSWGGLADLFAAARDERIDALVALDGSMRYFPGLVKRADYVHPEKMHIPLLAFTRGEITLEIIASQLSAPENIGPSVLNAWTHGDLLTVEMFAMAHQQFSSMLERRPTHYVDDEIPGYTWEEGSAGYVWVARYTLYFLDAYLKHDVSSLARLKAAPATNGVPRHVMNASFRPANSPDVVP</sequence>
<accession>A0A1L3EWR7</accession>
<organism evidence="2 3">
    <name type="scientific">Luteibacter rhizovicinus DSM 16549</name>
    <dbReference type="NCBI Taxonomy" id="1440763"/>
    <lineage>
        <taxon>Bacteria</taxon>
        <taxon>Pseudomonadati</taxon>
        <taxon>Pseudomonadota</taxon>
        <taxon>Gammaproteobacteria</taxon>
        <taxon>Lysobacterales</taxon>
        <taxon>Rhodanobacteraceae</taxon>
        <taxon>Luteibacter</taxon>
    </lineage>
</organism>
<keyword evidence="3" id="KW-1185">Reference proteome</keyword>
<feature type="signal peptide" evidence="1">
    <location>
        <begin position="1"/>
        <end position="20"/>
    </location>
</feature>
<dbReference type="InterPro" id="IPR029058">
    <property type="entry name" value="AB_hydrolase_fold"/>
</dbReference>
<evidence type="ECO:0000256" key="1">
    <source>
        <dbReference type="SAM" id="SignalP"/>
    </source>
</evidence>
<dbReference type="OrthoDB" id="9814760at2"/>
<proteinExistence type="predicted"/>
<dbReference type="RefSeq" id="WP_052767348.1">
    <property type="nucleotide sequence ID" value="NZ_CP017480.1"/>
</dbReference>
<dbReference type="KEGG" id="lrz:BJI69_17350"/>
<keyword evidence="1" id="KW-0732">Signal</keyword>
<gene>
    <name evidence="2" type="ORF">BJI69_17350</name>
</gene>
<reference evidence="3" key="1">
    <citation type="submission" date="2016-09" db="EMBL/GenBank/DDBJ databases">
        <authorList>
            <person name="Lysoe E."/>
        </authorList>
    </citation>
    <scope>NUCLEOTIDE SEQUENCE [LARGE SCALE GENOMIC DNA]</scope>
    <source>
        <strain evidence="3">LJ96T</strain>
    </source>
</reference>
<evidence type="ECO:0000313" key="3">
    <source>
        <dbReference type="Proteomes" id="UP000182987"/>
    </source>
</evidence>
<evidence type="ECO:0008006" key="4">
    <source>
        <dbReference type="Google" id="ProtNLM"/>
    </source>
</evidence>
<dbReference type="Gene3D" id="3.40.50.1820">
    <property type="entry name" value="alpha/beta hydrolase"/>
    <property type="match status" value="1"/>
</dbReference>
<name>A0A1L3EWR7_9GAMM</name>
<dbReference type="STRING" id="1440763.BJI69_17350"/>
<protein>
    <recommendedName>
        <fullName evidence="4">Dienelactone hydrolase domain-containing protein</fullName>
    </recommendedName>
</protein>